<dbReference type="EMBL" id="JARKIE010000076">
    <property type="protein sequence ID" value="KAJ7688886.1"/>
    <property type="molecule type" value="Genomic_DNA"/>
</dbReference>
<evidence type="ECO:0000256" key="5">
    <source>
        <dbReference type="SAM" id="MobiDB-lite"/>
    </source>
</evidence>
<keyword evidence="8" id="KW-1185">Reference proteome</keyword>
<reference evidence="7" key="1">
    <citation type="submission" date="2023-03" db="EMBL/GenBank/DDBJ databases">
        <title>Massive genome expansion in bonnet fungi (Mycena s.s.) driven by repeated elements and novel gene families across ecological guilds.</title>
        <authorList>
            <consortium name="Lawrence Berkeley National Laboratory"/>
            <person name="Harder C.B."/>
            <person name="Miyauchi S."/>
            <person name="Viragh M."/>
            <person name="Kuo A."/>
            <person name="Thoen E."/>
            <person name="Andreopoulos B."/>
            <person name="Lu D."/>
            <person name="Skrede I."/>
            <person name="Drula E."/>
            <person name="Henrissat B."/>
            <person name="Morin E."/>
            <person name="Kohler A."/>
            <person name="Barry K."/>
            <person name="LaButti K."/>
            <person name="Morin E."/>
            <person name="Salamov A."/>
            <person name="Lipzen A."/>
            <person name="Mereny Z."/>
            <person name="Hegedus B."/>
            <person name="Baldrian P."/>
            <person name="Stursova M."/>
            <person name="Weitz H."/>
            <person name="Taylor A."/>
            <person name="Grigoriev I.V."/>
            <person name="Nagy L.G."/>
            <person name="Martin F."/>
            <person name="Kauserud H."/>
        </authorList>
    </citation>
    <scope>NUCLEOTIDE SEQUENCE</scope>
    <source>
        <strain evidence="7">CBHHK067</strain>
    </source>
</reference>
<evidence type="ECO:0000256" key="2">
    <source>
        <dbReference type="ARBA" id="ARBA00022692"/>
    </source>
</evidence>
<evidence type="ECO:0000256" key="6">
    <source>
        <dbReference type="SAM" id="Phobius"/>
    </source>
</evidence>
<feature type="transmembrane region" description="Helical" evidence="6">
    <location>
        <begin position="175"/>
        <end position="195"/>
    </location>
</feature>
<organism evidence="7 8">
    <name type="scientific">Mycena rosella</name>
    <name type="common">Pink bonnet</name>
    <name type="synonym">Agaricus rosellus</name>
    <dbReference type="NCBI Taxonomy" id="1033263"/>
    <lineage>
        <taxon>Eukaryota</taxon>
        <taxon>Fungi</taxon>
        <taxon>Dikarya</taxon>
        <taxon>Basidiomycota</taxon>
        <taxon>Agaricomycotina</taxon>
        <taxon>Agaricomycetes</taxon>
        <taxon>Agaricomycetidae</taxon>
        <taxon>Agaricales</taxon>
        <taxon>Marasmiineae</taxon>
        <taxon>Mycenaceae</taxon>
        <taxon>Mycena</taxon>
    </lineage>
</organism>
<comment type="caution">
    <text evidence="7">The sequence shown here is derived from an EMBL/GenBank/DDBJ whole genome shotgun (WGS) entry which is preliminary data.</text>
</comment>
<keyword evidence="3 6" id="KW-1133">Transmembrane helix</keyword>
<dbReference type="GO" id="GO:0022857">
    <property type="term" value="F:transmembrane transporter activity"/>
    <property type="evidence" value="ECO:0007669"/>
    <property type="project" value="InterPro"/>
</dbReference>
<gene>
    <name evidence="7" type="ORF">B0H17DRAFT_1202748</name>
</gene>
<evidence type="ECO:0000313" key="8">
    <source>
        <dbReference type="Proteomes" id="UP001221757"/>
    </source>
</evidence>
<evidence type="ECO:0000313" key="7">
    <source>
        <dbReference type="EMBL" id="KAJ7688886.1"/>
    </source>
</evidence>
<evidence type="ECO:0000256" key="3">
    <source>
        <dbReference type="ARBA" id="ARBA00022989"/>
    </source>
</evidence>
<dbReference type="InterPro" id="IPR036259">
    <property type="entry name" value="MFS_trans_sf"/>
</dbReference>
<dbReference type="AlphaFoldDB" id="A0AAD7DD86"/>
<evidence type="ECO:0008006" key="9">
    <source>
        <dbReference type="Google" id="ProtNLM"/>
    </source>
</evidence>
<dbReference type="Gene3D" id="1.20.1250.20">
    <property type="entry name" value="MFS general substrate transporter like domains"/>
    <property type="match status" value="1"/>
</dbReference>
<evidence type="ECO:0000256" key="1">
    <source>
        <dbReference type="ARBA" id="ARBA00004141"/>
    </source>
</evidence>
<keyword evidence="2 6" id="KW-0812">Transmembrane</keyword>
<feature type="transmembrane region" description="Helical" evidence="6">
    <location>
        <begin position="82"/>
        <end position="101"/>
    </location>
</feature>
<dbReference type="Pfam" id="PF07690">
    <property type="entry name" value="MFS_1"/>
    <property type="match status" value="1"/>
</dbReference>
<comment type="subcellular location">
    <subcellularLocation>
        <location evidence="1">Membrane</location>
        <topology evidence="1">Multi-pass membrane protein</topology>
    </subcellularLocation>
</comment>
<dbReference type="Proteomes" id="UP001221757">
    <property type="component" value="Unassembled WGS sequence"/>
</dbReference>
<protein>
    <recommendedName>
        <fullName evidence="9">Major facilitator superfamily (MFS) profile domain-containing protein</fullName>
    </recommendedName>
</protein>
<sequence>MSAQVVEESTPRGSSDTFRHTRTTKRPLIVAMIQILSQATRLADRTRLFGLFGAAFGISSVVGPLIGGAFTDHVTWRWCFFINFPIGGISLSVVTFILEAASPLGSDPVERSWNHIFYQMLRLDFLDATLVAGALTSLSLALQYAILAYCILTRFSLLLFSYYIPIFYQAVRHHIATASGIDILPFMLAVVLTVINLRTARRQVWTLLAVPYVRPGVPRRGLQPTIHPGHEHLRQIIAFQIPTGVELRDNPRLLGQATSMASFGQFLGGTLDLGVAVPVFSSQLAKYLVVYGPDAPAEIVKQSPTAIYTALRQAMRRQELSRGAQDRLCARCARRRARAALRALHQEHPDGEDGARGGEPDSEKAVVEAGNAEEA</sequence>
<keyword evidence="4 6" id="KW-0472">Membrane</keyword>
<feature type="region of interest" description="Disordered" evidence="5">
    <location>
        <begin position="343"/>
        <end position="375"/>
    </location>
</feature>
<proteinExistence type="predicted"/>
<accession>A0AAD7DD86</accession>
<dbReference type="SUPFAM" id="SSF103473">
    <property type="entry name" value="MFS general substrate transporter"/>
    <property type="match status" value="1"/>
</dbReference>
<dbReference type="GO" id="GO:0005886">
    <property type="term" value="C:plasma membrane"/>
    <property type="evidence" value="ECO:0007669"/>
    <property type="project" value="TreeGrafter"/>
</dbReference>
<name>A0AAD7DD86_MYCRO</name>
<dbReference type="InterPro" id="IPR011701">
    <property type="entry name" value="MFS"/>
</dbReference>
<dbReference type="PANTHER" id="PTHR23501">
    <property type="entry name" value="MAJOR FACILITATOR SUPERFAMILY"/>
    <property type="match status" value="1"/>
</dbReference>
<feature type="compositionally biased region" description="Basic and acidic residues" evidence="5">
    <location>
        <begin position="344"/>
        <end position="366"/>
    </location>
</feature>
<dbReference type="PANTHER" id="PTHR23501:SF198">
    <property type="entry name" value="AZOLE RESISTANCE PROTEIN 1-RELATED"/>
    <property type="match status" value="1"/>
</dbReference>
<evidence type="ECO:0000256" key="4">
    <source>
        <dbReference type="ARBA" id="ARBA00023136"/>
    </source>
</evidence>
<feature type="transmembrane region" description="Helical" evidence="6">
    <location>
        <begin position="48"/>
        <end position="70"/>
    </location>
</feature>